<feature type="transmembrane region" description="Helical" evidence="7">
    <location>
        <begin position="223"/>
        <end position="242"/>
    </location>
</feature>
<evidence type="ECO:0000313" key="9">
    <source>
        <dbReference type="EMBL" id="GGN77050.1"/>
    </source>
</evidence>
<feature type="transmembrane region" description="Helical" evidence="7">
    <location>
        <begin position="83"/>
        <end position="107"/>
    </location>
</feature>
<evidence type="ECO:0000256" key="1">
    <source>
        <dbReference type="ARBA" id="ARBA00004141"/>
    </source>
</evidence>
<organism evidence="9 10">
    <name type="scientific">Agrococcus terreus</name>
    <dbReference type="NCBI Taxonomy" id="574649"/>
    <lineage>
        <taxon>Bacteria</taxon>
        <taxon>Bacillati</taxon>
        <taxon>Actinomycetota</taxon>
        <taxon>Actinomycetes</taxon>
        <taxon>Micrococcales</taxon>
        <taxon>Microbacteriaceae</taxon>
        <taxon>Agrococcus</taxon>
    </lineage>
</organism>
<evidence type="ECO:0000259" key="8">
    <source>
        <dbReference type="Pfam" id="PF01694"/>
    </source>
</evidence>
<dbReference type="PANTHER" id="PTHR43731:SF14">
    <property type="entry name" value="PRESENILIN-ASSOCIATED RHOMBOID-LIKE PROTEIN, MITOCHONDRIAL"/>
    <property type="match status" value="1"/>
</dbReference>
<feature type="transmembrane region" description="Helical" evidence="7">
    <location>
        <begin position="119"/>
        <end position="139"/>
    </location>
</feature>
<dbReference type="PANTHER" id="PTHR43731">
    <property type="entry name" value="RHOMBOID PROTEASE"/>
    <property type="match status" value="1"/>
</dbReference>
<keyword evidence="6 7" id="KW-0472">Membrane</keyword>
<feature type="transmembrane region" description="Helical" evidence="7">
    <location>
        <begin position="169"/>
        <end position="188"/>
    </location>
</feature>
<proteinExistence type="inferred from homology"/>
<keyword evidence="4" id="KW-0378">Hydrolase</keyword>
<gene>
    <name evidence="9" type="ORF">GCM10010968_01150</name>
</gene>
<dbReference type="SUPFAM" id="SSF144091">
    <property type="entry name" value="Rhomboid-like"/>
    <property type="match status" value="1"/>
</dbReference>
<dbReference type="Gene3D" id="1.20.1540.10">
    <property type="entry name" value="Rhomboid-like"/>
    <property type="match status" value="1"/>
</dbReference>
<dbReference type="InterPro" id="IPR035952">
    <property type="entry name" value="Rhomboid-like_sf"/>
</dbReference>
<feature type="transmembrane region" description="Helical" evidence="7">
    <location>
        <begin position="44"/>
        <end position="63"/>
    </location>
</feature>
<dbReference type="Pfam" id="PF01694">
    <property type="entry name" value="Rhomboid"/>
    <property type="match status" value="1"/>
</dbReference>
<accession>A0ABQ2KBR4</accession>
<feature type="transmembrane region" description="Helical" evidence="7">
    <location>
        <begin position="145"/>
        <end position="162"/>
    </location>
</feature>
<evidence type="ECO:0000256" key="2">
    <source>
        <dbReference type="ARBA" id="ARBA00009045"/>
    </source>
</evidence>
<evidence type="ECO:0000256" key="6">
    <source>
        <dbReference type="ARBA" id="ARBA00023136"/>
    </source>
</evidence>
<comment type="similarity">
    <text evidence="2">Belongs to the peptidase S54 family.</text>
</comment>
<evidence type="ECO:0000313" key="10">
    <source>
        <dbReference type="Proteomes" id="UP000626982"/>
    </source>
</evidence>
<comment type="subcellular location">
    <subcellularLocation>
        <location evidence="1">Membrane</location>
        <topology evidence="1">Multi-pass membrane protein</topology>
    </subcellularLocation>
</comment>
<feature type="domain" description="Peptidase S54 rhomboid" evidence="8">
    <location>
        <begin position="81"/>
        <end position="209"/>
    </location>
</feature>
<evidence type="ECO:0000256" key="5">
    <source>
        <dbReference type="ARBA" id="ARBA00022989"/>
    </source>
</evidence>
<evidence type="ECO:0000256" key="7">
    <source>
        <dbReference type="SAM" id="Phobius"/>
    </source>
</evidence>
<evidence type="ECO:0000256" key="4">
    <source>
        <dbReference type="ARBA" id="ARBA00022801"/>
    </source>
</evidence>
<dbReference type="Proteomes" id="UP000626982">
    <property type="component" value="Unassembled WGS sequence"/>
</dbReference>
<keyword evidence="10" id="KW-1185">Reference proteome</keyword>
<name>A0ABQ2KBR4_9MICO</name>
<dbReference type="InterPro" id="IPR022764">
    <property type="entry name" value="Peptidase_S54_rhomboid_dom"/>
</dbReference>
<reference evidence="10" key="1">
    <citation type="journal article" date="2019" name="Int. J. Syst. Evol. Microbiol.">
        <title>The Global Catalogue of Microorganisms (GCM) 10K type strain sequencing project: providing services to taxonomists for standard genome sequencing and annotation.</title>
        <authorList>
            <consortium name="The Broad Institute Genomics Platform"/>
            <consortium name="The Broad Institute Genome Sequencing Center for Infectious Disease"/>
            <person name="Wu L."/>
            <person name="Ma J."/>
        </authorList>
    </citation>
    <scope>NUCLEOTIDE SEQUENCE [LARGE SCALE GENOMIC DNA]</scope>
    <source>
        <strain evidence="10">CGMCC 1.6960</strain>
    </source>
</reference>
<dbReference type="EMBL" id="BMLM01000001">
    <property type="protein sequence ID" value="GGN77050.1"/>
    <property type="molecule type" value="Genomic_DNA"/>
</dbReference>
<sequence length="245" mass="26367">MRCPECVREERDEQRTLQRATRVAHGAPRTAAGRRMRAFFAQPTPVTTSILVVTVLVGIAQVLPGDLSSWLLWYFPYSLAEPWRFVTWALVHASPLHLAFNMLVLFMVGPAIEQRIGKLPFLAAYVVSAIGAAVAIAWLQPATPVVGASGAIYALFGMAIGMQRMLGRVQPVLLIIVGINLAITFLFGNISWSAHVGGLVVGLALGFGMGLADKRMRSPRAPWIVIAAVAAALAALFALRVATLL</sequence>
<feature type="transmembrane region" description="Helical" evidence="7">
    <location>
        <begin position="194"/>
        <end position="211"/>
    </location>
</feature>
<comment type="caution">
    <text evidence="9">The sequence shown here is derived from an EMBL/GenBank/DDBJ whole genome shotgun (WGS) entry which is preliminary data.</text>
</comment>
<dbReference type="InterPro" id="IPR050925">
    <property type="entry name" value="Rhomboid_protease_S54"/>
</dbReference>
<evidence type="ECO:0000256" key="3">
    <source>
        <dbReference type="ARBA" id="ARBA00022692"/>
    </source>
</evidence>
<protein>
    <recommendedName>
        <fullName evidence="8">Peptidase S54 rhomboid domain-containing protein</fullName>
    </recommendedName>
</protein>
<keyword evidence="5 7" id="KW-1133">Transmembrane helix</keyword>
<keyword evidence="3 7" id="KW-0812">Transmembrane</keyword>